<dbReference type="EMBL" id="PDPS01000021">
    <property type="protein sequence ID" value="PID58947.1"/>
    <property type="molecule type" value="Genomic_DNA"/>
</dbReference>
<accession>A0A2G6EAG4</accession>
<reference evidence="1 2" key="1">
    <citation type="submission" date="2017-10" db="EMBL/GenBank/DDBJ databases">
        <title>Novel microbial diversity and functional potential in the marine mammal oral microbiome.</title>
        <authorList>
            <person name="Dudek N.K."/>
            <person name="Sun C.L."/>
            <person name="Burstein D."/>
            <person name="Kantor R.S."/>
            <person name="Aliaga Goltsman D.S."/>
            <person name="Bik E.M."/>
            <person name="Thomas B.C."/>
            <person name="Banfield J.F."/>
            <person name="Relman D.A."/>
        </authorList>
    </citation>
    <scope>NUCLEOTIDE SEQUENCE [LARGE SCALE GENOMIC DNA]</scope>
    <source>
        <strain evidence="1">DOLZORAL124_49_17</strain>
    </source>
</reference>
<evidence type="ECO:0000313" key="1">
    <source>
        <dbReference type="EMBL" id="PID58947.1"/>
    </source>
</evidence>
<dbReference type="AlphaFoldDB" id="A0A2G6EAG4"/>
<dbReference type="Proteomes" id="UP000229740">
    <property type="component" value="Unassembled WGS sequence"/>
</dbReference>
<proteinExistence type="predicted"/>
<sequence>MIVLASLIFLLSSCSENRKHVTRADSANTPEHITEANGYALYTDPETGIIWLKDNSIFGPGAGYGATLQQIRALGDGFRAPDLREFLLSFDYDHPSHVLSHLPVVFSKRGLYYRTAHRRQDKQTIVVKIDDGDISKWDAANPMPLAVAVYGALSIKDPSFIDRGDGTVEVPEAGLYVLRDHVDCFGTLTPARAVQRVAELHDGICGLNDGSSAGDWHMPTMQELARLIGNVSRGGGIDPHALPKAVFPKRGVWYGSSNHDANGRYWNLYMTDHPMGYLGDAGADDPGIAVWVLPIRSK</sequence>
<gene>
    <name evidence="1" type="ORF">CSB45_02820</name>
</gene>
<organism evidence="1 2">
    <name type="scientific">candidate division KSB3 bacterium</name>
    <dbReference type="NCBI Taxonomy" id="2044937"/>
    <lineage>
        <taxon>Bacteria</taxon>
        <taxon>candidate division KSB3</taxon>
    </lineage>
</organism>
<comment type="caution">
    <text evidence="1">The sequence shown here is derived from an EMBL/GenBank/DDBJ whole genome shotgun (WGS) entry which is preliminary data.</text>
</comment>
<name>A0A2G6EAG4_9BACT</name>
<evidence type="ECO:0000313" key="2">
    <source>
        <dbReference type="Proteomes" id="UP000229740"/>
    </source>
</evidence>
<protein>
    <submittedName>
        <fullName evidence="1">Uncharacterized protein</fullName>
    </submittedName>
</protein>